<dbReference type="InterPro" id="IPR050471">
    <property type="entry name" value="AB_hydrolase"/>
</dbReference>
<feature type="signal peptide" evidence="1">
    <location>
        <begin position="1"/>
        <end position="33"/>
    </location>
</feature>
<reference evidence="3 4" key="2">
    <citation type="journal article" date="2018" name="Int. J. Syst. Evol. Microbiol.">
        <title>Burkholderia insecticola sp. nov., a gut symbiotic bacterium of the bean bug Riptortus pedestris.</title>
        <authorList>
            <person name="Takeshita K."/>
            <person name="Tamaki H."/>
            <person name="Ohbayashi T."/>
            <person name="Meng X.-Y."/>
            <person name="Sone T."/>
            <person name="Mitani Y."/>
            <person name="Peeters C."/>
            <person name="Kikuchi Y."/>
            <person name="Vandamme P."/>
        </authorList>
    </citation>
    <scope>NUCLEOTIDE SEQUENCE [LARGE SCALE GENOMIC DNA]</scope>
    <source>
        <strain evidence="3">RPE64</strain>
    </source>
</reference>
<sequence length="330" mass="34933">MPMKPMPLASVVSSCVLAAALAALAVFTPSARADDVSLGQNQLCGLNTARPDRNPAVQVKTVQGRNGPIGYARFGRGAPLLLITGYRATLGEWNAYFLGELAKHHEVIIFDNRGVGRSAIVDGRFGPDYGMREMAEDAADVIAGLRLGRVDVAGWSMGGMIAQQLALDAREKVASLTLIATAPPGPDAVPLTPQVQHVLASSGRDAFAQIMAVLFPANVVADASKCFVGDMFAPRDYTGRPVSDAVAAQQNQAMTRWFADSAAAAALRSSPVRTLIIAGANDDVLADSNARQLERIIPRATLDIVSDAGHALMYQYPIELARHIGAFVSR</sequence>
<dbReference type="PRINTS" id="PR00111">
    <property type="entry name" value="ABHYDROLASE"/>
</dbReference>
<name>R4WYD4_9BURK</name>
<evidence type="ECO:0000259" key="2">
    <source>
        <dbReference type="Pfam" id="PF00561"/>
    </source>
</evidence>
<dbReference type="InterPro" id="IPR029058">
    <property type="entry name" value="AB_hydrolase_fold"/>
</dbReference>
<keyword evidence="4" id="KW-1185">Reference proteome</keyword>
<dbReference type="PROSITE" id="PS51257">
    <property type="entry name" value="PROKAR_LIPOPROTEIN"/>
    <property type="match status" value="1"/>
</dbReference>
<proteinExistence type="predicted"/>
<dbReference type="KEGG" id="buo:BRPE64_ACDS14580"/>
<dbReference type="EMBL" id="AP013058">
    <property type="protein sequence ID" value="BAN23212.1"/>
    <property type="molecule type" value="Genomic_DNA"/>
</dbReference>
<gene>
    <name evidence="3" type="ORF">BRPE64_ACDS14580</name>
</gene>
<dbReference type="Gene3D" id="3.40.50.1820">
    <property type="entry name" value="alpha/beta hydrolase"/>
    <property type="match status" value="1"/>
</dbReference>
<evidence type="ECO:0000313" key="4">
    <source>
        <dbReference type="Proteomes" id="UP000013966"/>
    </source>
</evidence>
<dbReference type="SUPFAM" id="SSF53474">
    <property type="entry name" value="alpha/beta-Hydrolases"/>
    <property type="match status" value="1"/>
</dbReference>
<dbReference type="PANTHER" id="PTHR43433">
    <property type="entry name" value="HYDROLASE, ALPHA/BETA FOLD FAMILY PROTEIN"/>
    <property type="match status" value="1"/>
</dbReference>
<dbReference type="STRING" id="758793.BRPE64_ACDS14580"/>
<feature type="chain" id="PRO_5004381657" evidence="1">
    <location>
        <begin position="34"/>
        <end position="330"/>
    </location>
</feature>
<dbReference type="InterPro" id="IPR000073">
    <property type="entry name" value="AB_hydrolase_1"/>
</dbReference>
<keyword evidence="1" id="KW-0732">Signal</keyword>
<evidence type="ECO:0000256" key="1">
    <source>
        <dbReference type="SAM" id="SignalP"/>
    </source>
</evidence>
<keyword evidence="3" id="KW-0378">Hydrolase</keyword>
<dbReference type="Pfam" id="PF00561">
    <property type="entry name" value="Abhydrolase_1"/>
    <property type="match status" value="1"/>
</dbReference>
<dbReference type="PATRIC" id="fig|758793.3.peg.1461"/>
<dbReference type="PANTHER" id="PTHR43433:SF5">
    <property type="entry name" value="AB HYDROLASE-1 DOMAIN-CONTAINING PROTEIN"/>
    <property type="match status" value="1"/>
</dbReference>
<evidence type="ECO:0000313" key="3">
    <source>
        <dbReference type="EMBL" id="BAN23212.1"/>
    </source>
</evidence>
<organism evidence="3 4">
    <name type="scientific">Caballeronia insecticola</name>
    <dbReference type="NCBI Taxonomy" id="758793"/>
    <lineage>
        <taxon>Bacteria</taxon>
        <taxon>Pseudomonadati</taxon>
        <taxon>Pseudomonadota</taxon>
        <taxon>Betaproteobacteria</taxon>
        <taxon>Burkholderiales</taxon>
        <taxon>Burkholderiaceae</taxon>
        <taxon>Caballeronia</taxon>
    </lineage>
</organism>
<dbReference type="GO" id="GO:0016787">
    <property type="term" value="F:hydrolase activity"/>
    <property type="evidence" value="ECO:0007669"/>
    <property type="project" value="UniProtKB-KW"/>
</dbReference>
<feature type="domain" description="AB hydrolase-1" evidence="2">
    <location>
        <begin position="79"/>
        <end position="314"/>
    </location>
</feature>
<accession>R4WYD4</accession>
<reference evidence="3 4" key="1">
    <citation type="journal article" date="2013" name="Genome Announc.">
        <title>Complete Genome Sequence of Burkholderia sp. Strain RPE64, Bacterial Symbiont of the Bean Bug Riptortus pedestris.</title>
        <authorList>
            <person name="Shibata T.F."/>
            <person name="Maeda T."/>
            <person name="Nikoh N."/>
            <person name="Yamaguchi K."/>
            <person name="Oshima K."/>
            <person name="Hattori M."/>
            <person name="Nishiyama T."/>
            <person name="Hasebe M."/>
            <person name="Fukatsu T."/>
            <person name="Kikuchi Y."/>
            <person name="Shigenobu S."/>
        </authorList>
    </citation>
    <scope>NUCLEOTIDE SEQUENCE [LARGE SCALE GENOMIC DNA]</scope>
</reference>
<dbReference type="AlphaFoldDB" id="R4WYD4"/>
<protein>
    <submittedName>
        <fullName evidence="3">Alpha/beta hydrolase fold</fullName>
    </submittedName>
</protein>
<dbReference type="HOGENOM" id="CLU_020336_4_1_4"/>
<dbReference type="Proteomes" id="UP000013966">
    <property type="component" value="Chromosome 1"/>
</dbReference>